<dbReference type="Pfam" id="PF01345">
    <property type="entry name" value="DUF11"/>
    <property type="match status" value="2"/>
</dbReference>
<keyword evidence="4" id="KW-1185">Reference proteome</keyword>
<dbReference type="Proteomes" id="UP000468735">
    <property type="component" value="Unassembled WGS sequence"/>
</dbReference>
<evidence type="ECO:0000313" key="3">
    <source>
        <dbReference type="EMBL" id="KAB2351689.1"/>
    </source>
</evidence>
<feature type="domain" description="DUF11" evidence="2">
    <location>
        <begin position="168"/>
        <end position="281"/>
    </location>
</feature>
<evidence type="ECO:0000259" key="2">
    <source>
        <dbReference type="Pfam" id="PF01345"/>
    </source>
</evidence>
<dbReference type="InterPro" id="IPR001434">
    <property type="entry name" value="OmcB-like_DUF11"/>
</dbReference>
<sequence length="294" mass="31177">MRRVPIALSVMGAMVATVMLATGLADAAPLPLATADLRMEVTGPAHRVKTGSVVGYAVRLRNAGPAAVTDAATVVRLPRGISVVEISDLACRERGRTLTCPRAALAAGTSRTVHILGIVKPAARGSYRVQARTYASSAADPVLRNNMARTITKVAPSTDVAVRLSAPRRVAPNGRLALAVTVVNRGPRPARRVKLHLGAHGARLTAPWKRRGTSCRATGERAGGHFLRCALGTLPVGARRTLYFRARFSPSGRVVAQEYAVTTSHTLGDRRPVNNTATARVQVARFTSPPQLTR</sequence>
<dbReference type="AlphaFoldDB" id="A0A6H9Z6H5"/>
<keyword evidence="1" id="KW-0732">Signal</keyword>
<evidence type="ECO:0000256" key="1">
    <source>
        <dbReference type="SAM" id="SignalP"/>
    </source>
</evidence>
<proteinExistence type="predicted"/>
<accession>A0A6H9Z6H5</accession>
<evidence type="ECO:0000313" key="4">
    <source>
        <dbReference type="Proteomes" id="UP000468735"/>
    </source>
</evidence>
<dbReference type="EMBL" id="WBMT01000002">
    <property type="protein sequence ID" value="KAB2351689.1"/>
    <property type="molecule type" value="Genomic_DNA"/>
</dbReference>
<protein>
    <recommendedName>
        <fullName evidence="2">DUF11 domain-containing protein</fullName>
    </recommendedName>
</protein>
<comment type="caution">
    <text evidence="3">The sequence shown here is derived from an EMBL/GenBank/DDBJ whole genome shotgun (WGS) entry which is preliminary data.</text>
</comment>
<feature type="chain" id="PRO_5026361512" description="DUF11 domain-containing protein" evidence="1">
    <location>
        <begin position="28"/>
        <end position="294"/>
    </location>
</feature>
<dbReference type="InterPro" id="IPR013783">
    <property type="entry name" value="Ig-like_fold"/>
</dbReference>
<gene>
    <name evidence="3" type="ORF">F8566_05590</name>
</gene>
<dbReference type="Gene3D" id="2.60.40.10">
    <property type="entry name" value="Immunoglobulins"/>
    <property type="match status" value="1"/>
</dbReference>
<dbReference type="GO" id="GO:0005975">
    <property type="term" value="P:carbohydrate metabolic process"/>
    <property type="evidence" value="ECO:0007669"/>
    <property type="project" value="UniProtKB-ARBA"/>
</dbReference>
<organism evidence="3 4">
    <name type="scientific">Actinomadura rudentiformis</name>
    <dbReference type="NCBI Taxonomy" id="359158"/>
    <lineage>
        <taxon>Bacteria</taxon>
        <taxon>Bacillati</taxon>
        <taxon>Actinomycetota</taxon>
        <taxon>Actinomycetes</taxon>
        <taxon>Streptosporangiales</taxon>
        <taxon>Thermomonosporaceae</taxon>
        <taxon>Actinomadura</taxon>
    </lineage>
</organism>
<reference evidence="3 4" key="1">
    <citation type="submission" date="2019-09" db="EMBL/GenBank/DDBJ databases">
        <title>Actinomadura physcomitrii sp. nov., a novel actinomycete isolated from moss [Physcomitrium sphaericum (Ludw) Fuernr].</title>
        <authorList>
            <person name="Zhuang X."/>
            <person name="Liu C."/>
        </authorList>
    </citation>
    <scope>NUCLEOTIDE SEQUENCE [LARGE SCALE GENOMIC DNA]</scope>
    <source>
        <strain evidence="3 4">HMC1</strain>
    </source>
</reference>
<name>A0A6H9Z6H5_9ACTN</name>
<feature type="signal peptide" evidence="1">
    <location>
        <begin position="1"/>
        <end position="27"/>
    </location>
</feature>
<feature type="domain" description="DUF11" evidence="2">
    <location>
        <begin position="36"/>
        <end position="149"/>
    </location>
</feature>
<dbReference type="OrthoDB" id="3472589at2"/>